<keyword evidence="6" id="KW-1185">Reference proteome</keyword>
<organism evidence="5 6">
    <name type="scientific">Pseudooceanicola albus</name>
    <dbReference type="NCBI Taxonomy" id="2692189"/>
    <lineage>
        <taxon>Bacteria</taxon>
        <taxon>Pseudomonadati</taxon>
        <taxon>Pseudomonadota</taxon>
        <taxon>Alphaproteobacteria</taxon>
        <taxon>Rhodobacterales</taxon>
        <taxon>Paracoccaceae</taxon>
        <taxon>Pseudooceanicola</taxon>
    </lineage>
</organism>
<dbReference type="PANTHER" id="PTHR43712:SF2">
    <property type="entry name" value="O-METHYLTRANSFERASE CICE"/>
    <property type="match status" value="1"/>
</dbReference>
<gene>
    <name evidence="5" type="ORF">GR170_18980</name>
</gene>
<dbReference type="EMBL" id="WUMU01000022">
    <property type="protein sequence ID" value="MXN19923.1"/>
    <property type="molecule type" value="Genomic_DNA"/>
</dbReference>
<evidence type="ECO:0000256" key="1">
    <source>
        <dbReference type="ARBA" id="ARBA00022603"/>
    </source>
</evidence>
<dbReference type="Gene3D" id="3.40.50.150">
    <property type="entry name" value="Vaccinia Virus protein VP39"/>
    <property type="match status" value="1"/>
</dbReference>
<dbReference type="PROSITE" id="PS51683">
    <property type="entry name" value="SAM_OMT_II"/>
    <property type="match status" value="1"/>
</dbReference>
<dbReference type="InterPro" id="IPR029063">
    <property type="entry name" value="SAM-dependent_MTases_sf"/>
</dbReference>
<reference evidence="5 6" key="1">
    <citation type="submission" date="2019-12" db="EMBL/GenBank/DDBJ databases">
        <authorList>
            <person name="Li M."/>
        </authorList>
    </citation>
    <scope>NUCLEOTIDE SEQUENCE [LARGE SCALE GENOMIC DNA]</scope>
    <source>
        <strain evidence="5 6">GBMRC 2024</strain>
    </source>
</reference>
<name>A0A6L7GAW8_9RHOB</name>
<evidence type="ECO:0000256" key="2">
    <source>
        <dbReference type="ARBA" id="ARBA00022679"/>
    </source>
</evidence>
<dbReference type="AlphaFoldDB" id="A0A6L7GAW8"/>
<evidence type="ECO:0000313" key="6">
    <source>
        <dbReference type="Proteomes" id="UP000477911"/>
    </source>
</evidence>
<evidence type="ECO:0000313" key="5">
    <source>
        <dbReference type="EMBL" id="MXN19923.1"/>
    </source>
</evidence>
<dbReference type="Pfam" id="PF00891">
    <property type="entry name" value="Methyltransf_2"/>
    <property type="match status" value="1"/>
</dbReference>
<protein>
    <submittedName>
        <fullName evidence="5">Methyltransferase domain-containing protein</fullName>
    </submittedName>
</protein>
<dbReference type="SUPFAM" id="SSF53335">
    <property type="entry name" value="S-adenosyl-L-methionine-dependent methyltransferases"/>
    <property type="match status" value="1"/>
</dbReference>
<keyword evidence="3" id="KW-0949">S-adenosyl-L-methionine</keyword>
<keyword evidence="2 5" id="KW-0808">Transferase</keyword>
<evidence type="ECO:0000256" key="3">
    <source>
        <dbReference type="ARBA" id="ARBA00022691"/>
    </source>
</evidence>
<feature type="domain" description="O-methyltransferase C-terminal" evidence="4">
    <location>
        <begin position="158"/>
        <end position="304"/>
    </location>
</feature>
<proteinExistence type="predicted"/>
<dbReference type="PANTHER" id="PTHR43712">
    <property type="entry name" value="PUTATIVE (AFU_ORTHOLOGUE AFUA_4G14580)-RELATED"/>
    <property type="match status" value="1"/>
</dbReference>
<sequence length="328" mass="34710">MTAEGIRAGARLEAALLDDLPALVALRTALACGLFAGGPLPPEAGWVADTLLALGALERGASGWQPTLAMRALLDPPGDLAVRADFIARAASDLLRDGTLMSRDPAAFLARAETFRFFRYDRARGTGAAQIEDTAPWVAYVTALSRREAPHLAPLLPLAGCADLLEIGGNTGVMAETLLAAHPGMRACVLDLPAVCHLGRARMRGRSQADRLDFLPGDARSLPWPAADAVLFKSVLHDWTLPEATALLQRAIAALRPGGRIVVCERGALRDDPPPRGLSAAANLVFAPFYRAPAAYAAVLEAAGLRLWPARQVTLDMTFHVLVAEAPS</sequence>
<dbReference type="InterPro" id="IPR016461">
    <property type="entry name" value="COMT-like"/>
</dbReference>
<dbReference type="RefSeq" id="WP_160896044.1">
    <property type="nucleotide sequence ID" value="NZ_WUMU01000022.1"/>
</dbReference>
<accession>A0A6L7GAW8</accession>
<dbReference type="Proteomes" id="UP000477911">
    <property type="component" value="Unassembled WGS sequence"/>
</dbReference>
<dbReference type="GO" id="GO:0008171">
    <property type="term" value="F:O-methyltransferase activity"/>
    <property type="evidence" value="ECO:0007669"/>
    <property type="project" value="InterPro"/>
</dbReference>
<keyword evidence="1 5" id="KW-0489">Methyltransferase</keyword>
<evidence type="ECO:0000259" key="4">
    <source>
        <dbReference type="Pfam" id="PF00891"/>
    </source>
</evidence>
<comment type="caution">
    <text evidence="5">The sequence shown here is derived from an EMBL/GenBank/DDBJ whole genome shotgun (WGS) entry which is preliminary data.</text>
</comment>
<dbReference type="CDD" id="cd02440">
    <property type="entry name" value="AdoMet_MTases"/>
    <property type="match status" value="1"/>
</dbReference>
<dbReference type="GO" id="GO:0032259">
    <property type="term" value="P:methylation"/>
    <property type="evidence" value="ECO:0007669"/>
    <property type="project" value="UniProtKB-KW"/>
</dbReference>
<dbReference type="InterPro" id="IPR001077">
    <property type="entry name" value="COMT_C"/>
</dbReference>